<feature type="region of interest" description="Disordered" evidence="2">
    <location>
        <begin position="237"/>
        <end position="257"/>
    </location>
</feature>
<feature type="coiled-coil region" evidence="1">
    <location>
        <begin position="85"/>
        <end position="120"/>
    </location>
</feature>
<gene>
    <name evidence="3" type="ORF">CTEN210_03817</name>
</gene>
<evidence type="ECO:0000313" key="3">
    <source>
        <dbReference type="EMBL" id="GFH47342.1"/>
    </source>
</evidence>
<dbReference type="PANTHER" id="PTHR47026">
    <property type="entry name" value="PIGMENTOSA GTPASE REGULATOR-LIKE PROTEIN, PUTATIVE-RELATED"/>
    <property type="match status" value="1"/>
</dbReference>
<feature type="compositionally biased region" description="Basic residues" evidence="2">
    <location>
        <begin position="243"/>
        <end position="257"/>
    </location>
</feature>
<keyword evidence="4" id="KW-1185">Reference proteome</keyword>
<sequence>MEDDNEQSAIEDFLQILEEHRKNCEQQGKYVEAEIAKNRLDELKEHEEKRREDAMKARQIADMLGVEEAHLLEFKQFNLNWDKKMEQYEQKATEQIQRMKQKHETQLKTYLADLVKKQKKPKFSTELLNYRKVEEHLVKSKDYGEAHKTKEKADELEAIETERWMKQRLKDMNRSEQQFKDKKNQELVALEKRLQTGREEEKKQRKFQLERLIQKYQNTKKELEAQQNLERINRYKQTSARFRGGKTRTPTKAKAVK</sequence>
<proteinExistence type="predicted"/>
<dbReference type="EMBL" id="BLLK01000023">
    <property type="protein sequence ID" value="GFH47342.1"/>
    <property type="molecule type" value="Genomic_DNA"/>
</dbReference>
<name>A0AAD3H1Q2_9STRA</name>
<dbReference type="PANTHER" id="PTHR47026:SF2">
    <property type="entry name" value="FLAGELLAR ASSOCIATED PROTEIN"/>
    <property type="match status" value="1"/>
</dbReference>
<dbReference type="AlphaFoldDB" id="A0AAD3H1Q2"/>
<keyword evidence="1" id="KW-0175">Coiled coil</keyword>
<feature type="coiled-coil region" evidence="1">
    <location>
        <begin position="180"/>
        <end position="233"/>
    </location>
</feature>
<comment type="caution">
    <text evidence="3">The sequence shown here is derived from an EMBL/GenBank/DDBJ whole genome shotgun (WGS) entry which is preliminary data.</text>
</comment>
<evidence type="ECO:0000256" key="2">
    <source>
        <dbReference type="SAM" id="MobiDB-lite"/>
    </source>
</evidence>
<evidence type="ECO:0000256" key="1">
    <source>
        <dbReference type="SAM" id="Coils"/>
    </source>
</evidence>
<organism evidence="3 4">
    <name type="scientific">Chaetoceros tenuissimus</name>
    <dbReference type="NCBI Taxonomy" id="426638"/>
    <lineage>
        <taxon>Eukaryota</taxon>
        <taxon>Sar</taxon>
        <taxon>Stramenopiles</taxon>
        <taxon>Ochrophyta</taxon>
        <taxon>Bacillariophyta</taxon>
        <taxon>Coscinodiscophyceae</taxon>
        <taxon>Chaetocerotophycidae</taxon>
        <taxon>Chaetocerotales</taxon>
        <taxon>Chaetocerotaceae</taxon>
        <taxon>Chaetoceros</taxon>
    </lineage>
</organism>
<accession>A0AAD3H1Q2</accession>
<protein>
    <submittedName>
        <fullName evidence="3">Uncharacterized protein</fullName>
    </submittedName>
</protein>
<feature type="coiled-coil region" evidence="1">
    <location>
        <begin position="30"/>
        <end position="57"/>
    </location>
</feature>
<reference evidence="3 4" key="1">
    <citation type="journal article" date="2021" name="Sci. Rep.">
        <title>The genome of the diatom Chaetoceros tenuissimus carries an ancient integrated fragment of an extant virus.</title>
        <authorList>
            <person name="Hongo Y."/>
            <person name="Kimura K."/>
            <person name="Takaki Y."/>
            <person name="Yoshida Y."/>
            <person name="Baba S."/>
            <person name="Kobayashi G."/>
            <person name="Nagasaki K."/>
            <person name="Hano T."/>
            <person name="Tomaru Y."/>
        </authorList>
    </citation>
    <scope>NUCLEOTIDE SEQUENCE [LARGE SCALE GENOMIC DNA]</scope>
    <source>
        <strain evidence="3 4">NIES-3715</strain>
    </source>
</reference>
<evidence type="ECO:0000313" key="4">
    <source>
        <dbReference type="Proteomes" id="UP001054902"/>
    </source>
</evidence>
<dbReference type="Proteomes" id="UP001054902">
    <property type="component" value="Unassembled WGS sequence"/>
</dbReference>